<comment type="caution">
    <text evidence="3">The sequence shown here is derived from an EMBL/GenBank/DDBJ whole genome shotgun (WGS) entry which is preliminary data.</text>
</comment>
<proteinExistence type="predicted"/>
<dbReference type="Pfam" id="PF12172">
    <property type="entry name" value="zf-ChsH2"/>
    <property type="match status" value="1"/>
</dbReference>
<name>X1NNJ7_9ZZZZ</name>
<organism evidence="3">
    <name type="scientific">marine sediment metagenome</name>
    <dbReference type="NCBI Taxonomy" id="412755"/>
    <lineage>
        <taxon>unclassified sequences</taxon>
        <taxon>metagenomes</taxon>
        <taxon>ecological metagenomes</taxon>
    </lineage>
</organism>
<dbReference type="AlphaFoldDB" id="X1NNJ7"/>
<reference evidence="3" key="1">
    <citation type="journal article" date="2014" name="Front. Microbiol.">
        <title>High frequency of phylogenetically diverse reductive dehalogenase-homologous genes in deep subseafloor sedimentary metagenomes.</title>
        <authorList>
            <person name="Kawai M."/>
            <person name="Futagami T."/>
            <person name="Toyoda A."/>
            <person name="Takaki Y."/>
            <person name="Nishi S."/>
            <person name="Hori S."/>
            <person name="Arai W."/>
            <person name="Tsubouchi T."/>
            <person name="Morono Y."/>
            <person name="Uchiyama I."/>
            <person name="Ito T."/>
            <person name="Fujiyama A."/>
            <person name="Inagaki F."/>
            <person name="Takami H."/>
        </authorList>
    </citation>
    <scope>NUCLEOTIDE SEQUENCE</scope>
    <source>
        <strain evidence="3">Expedition CK06-06</strain>
    </source>
</reference>
<feature type="domain" description="ChsH2 rubredoxin-like zinc ribbon" evidence="2">
    <location>
        <begin position="25"/>
        <end position="57"/>
    </location>
</feature>
<protein>
    <recommendedName>
        <fullName evidence="4">DUF35 domain-containing protein</fullName>
    </recommendedName>
</protein>
<dbReference type="InterPro" id="IPR012340">
    <property type="entry name" value="NA-bd_OB-fold"/>
</dbReference>
<dbReference type="PANTHER" id="PTHR34075:SF5">
    <property type="entry name" value="BLR3430 PROTEIN"/>
    <property type="match status" value="1"/>
</dbReference>
<evidence type="ECO:0000313" key="3">
    <source>
        <dbReference type="EMBL" id="GAI20249.1"/>
    </source>
</evidence>
<evidence type="ECO:0000259" key="1">
    <source>
        <dbReference type="Pfam" id="PF01796"/>
    </source>
</evidence>
<feature type="domain" description="ChsH2 C-terminal OB-fold" evidence="1">
    <location>
        <begin position="59"/>
        <end position="128"/>
    </location>
</feature>
<dbReference type="SUPFAM" id="SSF50249">
    <property type="entry name" value="Nucleic acid-binding proteins"/>
    <property type="match status" value="1"/>
</dbReference>
<dbReference type="EMBL" id="BARV01015845">
    <property type="protein sequence ID" value="GAI20249.1"/>
    <property type="molecule type" value="Genomic_DNA"/>
</dbReference>
<feature type="non-terminal residue" evidence="3">
    <location>
        <position position="130"/>
    </location>
</feature>
<evidence type="ECO:0008006" key="4">
    <source>
        <dbReference type="Google" id="ProtNLM"/>
    </source>
</evidence>
<dbReference type="InterPro" id="IPR022002">
    <property type="entry name" value="ChsH2_Znr"/>
</dbReference>
<dbReference type="Pfam" id="PF01796">
    <property type="entry name" value="OB_ChsH2_C"/>
    <property type="match status" value="1"/>
</dbReference>
<sequence>MALENKFSDVAENKLYSLAYNKLLSAHKLMGSRCNKCGHLAVPPKPICPECHGSEMELEEMKGRGKLVAYTVVAVGSPLMVEEGYGREKYYCCGIVELEEGAKICARISGVDTSRPEQIKIGTPVALDYV</sequence>
<dbReference type="Gene3D" id="6.10.30.10">
    <property type="match status" value="1"/>
</dbReference>
<dbReference type="InterPro" id="IPR052513">
    <property type="entry name" value="Thioester_dehydratase-like"/>
</dbReference>
<dbReference type="PANTHER" id="PTHR34075">
    <property type="entry name" value="BLR3430 PROTEIN"/>
    <property type="match status" value="1"/>
</dbReference>
<dbReference type="InterPro" id="IPR002878">
    <property type="entry name" value="ChsH2_C"/>
</dbReference>
<gene>
    <name evidence="3" type="ORF">S06H3_27326</name>
</gene>
<evidence type="ECO:0000259" key="2">
    <source>
        <dbReference type="Pfam" id="PF12172"/>
    </source>
</evidence>
<accession>X1NNJ7</accession>